<dbReference type="Gene3D" id="3.30.565.10">
    <property type="entry name" value="Histidine kinase-like ATPase, C-terminal domain"/>
    <property type="match status" value="1"/>
</dbReference>
<keyword evidence="3" id="KW-0902">Two-component regulatory system</keyword>
<dbReference type="PANTHER" id="PTHR24421">
    <property type="entry name" value="NITRATE/NITRITE SENSOR PROTEIN NARX-RELATED"/>
    <property type="match status" value="1"/>
</dbReference>
<dbReference type="InterPro" id="IPR050482">
    <property type="entry name" value="Sensor_HK_TwoCompSys"/>
</dbReference>
<keyword evidence="5" id="KW-1133">Transmembrane helix</keyword>
<dbReference type="PANTHER" id="PTHR24421:SF62">
    <property type="entry name" value="SENSORY TRANSDUCTION HISTIDINE KINASE"/>
    <property type="match status" value="1"/>
</dbReference>
<dbReference type="InterPro" id="IPR011712">
    <property type="entry name" value="Sig_transdc_His_kin_sub3_dim/P"/>
</dbReference>
<dbReference type="AlphaFoldDB" id="A0A4R7V1U0"/>
<proteinExistence type="predicted"/>
<dbReference type="GO" id="GO:0046983">
    <property type="term" value="F:protein dimerization activity"/>
    <property type="evidence" value="ECO:0007669"/>
    <property type="project" value="InterPro"/>
</dbReference>
<evidence type="ECO:0000313" key="7">
    <source>
        <dbReference type="EMBL" id="TDV41805.1"/>
    </source>
</evidence>
<dbReference type="Pfam" id="PF02518">
    <property type="entry name" value="HATPase_c"/>
    <property type="match status" value="1"/>
</dbReference>
<keyword evidence="8" id="KW-1185">Reference proteome</keyword>
<evidence type="ECO:0000256" key="1">
    <source>
        <dbReference type="ARBA" id="ARBA00022679"/>
    </source>
</evidence>
<keyword evidence="4" id="KW-0175">Coiled coil</keyword>
<dbReference type="Proteomes" id="UP000294927">
    <property type="component" value="Unassembled WGS sequence"/>
</dbReference>
<dbReference type="PIRSF" id="PIRSF037434">
    <property type="entry name" value="STHK_ChrS"/>
    <property type="match status" value="1"/>
</dbReference>
<evidence type="ECO:0000256" key="5">
    <source>
        <dbReference type="SAM" id="Phobius"/>
    </source>
</evidence>
<accession>A0A4R7V1U0</accession>
<gene>
    <name evidence="7" type="ORF">CLV71_119127</name>
</gene>
<feature type="transmembrane region" description="Helical" evidence="5">
    <location>
        <begin position="22"/>
        <end position="41"/>
    </location>
</feature>
<dbReference type="SMART" id="SM00387">
    <property type="entry name" value="HATPase_c"/>
    <property type="match status" value="1"/>
</dbReference>
<dbReference type="GO" id="GO:0000155">
    <property type="term" value="F:phosphorelay sensor kinase activity"/>
    <property type="evidence" value="ECO:0007669"/>
    <property type="project" value="InterPro"/>
</dbReference>
<protein>
    <submittedName>
        <fullName evidence="7">Signal transduction histidine kinase</fullName>
    </submittedName>
</protein>
<feature type="transmembrane region" description="Helical" evidence="5">
    <location>
        <begin position="53"/>
        <end position="73"/>
    </location>
</feature>
<dbReference type="GO" id="GO:0016020">
    <property type="term" value="C:membrane"/>
    <property type="evidence" value="ECO:0007669"/>
    <property type="project" value="InterPro"/>
</dbReference>
<dbReference type="InterPro" id="IPR036890">
    <property type="entry name" value="HATPase_C_sf"/>
</dbReference>
<sequence length="401" mass="43853">MPADVPLDEQARLRFNAWRRWFWLWDVYFTIGFVSVGLLLISDEWATPTDRTVSVGALVTMAVWYLAFGRAVVSAHVDPPVWRGRVFILGVVALLVTGVLFVTSMSFALFMVCPLVFMSLPLRDGIIVVIPINMLPVLATLAGDGWEATLLQFFPGSLFTLAFAVLLGTWITKIVTQSQERAELIEELEHSREEVGRLSREAGVAAERARLAAEIHDTLAQGFTSLVTLVQAAESELDRDSEQARGHLALAARTARENLTEARALVAGLTPTALGTGSLDQAIHRQVERFAEENPVTVTYHSDEDSVALPTVLEVVLLRMVQESLTNVRKHSRATEATITLRVGDSCASMRVADNGVGFDPDRPGDGFGLRGMRNRAEQVGGRLSVHSGPDGTAVELEVPR</sequence>
<keyword evidence="2 7" id="KW-0418">Kinase</keyword>
<keyword evidence="5" id="KW-0812">Transmembrane</keyword>
<organism evidence="7 8">
    <name type="scientific">Actinophytocola oryzae</name>
    <dbReference type="NCBI Taxonomy" id="502181"/>
    <lineage>
        <taxon>Bacteria</taxon>
        <taxon>Bacillati</taxon>
        <taxon>Actinomycetota</taxon>
        <taxon>Actinomycetes</taxon>
        <taxon>Pseudonocardiales</taxon>
        <taxon>Pseudonocardiaceae</taxon>
    </lineage>
</organism>
<comment type="caution">
    <text evidence="7">The sequence shown here is derived from an EMBL/GenBank/DDBJ whole genome shotgun (WGS) entry which is preliminary data.</text>
</comment>
<name>A0A4R7V1U0_9PSEU</name>
<dbReference type="Pfam" id="PF07730">
    <property type="entry name" value="HisKA_3"/>
    <property type="match status" value="1"/>
</dbReference>
<dbReference type="CDD" id="cd16917">
    <property type="entry name" value="HATPase_UhpB-NarQ-NarX-like"/>
    <property type="match status" value="1"/>
</dbReference>
<evidence type="ECO:0000259" key="6">
    <source>
        <dbReference type="PROSITE" id="PS50109"/>
    </source>
</evidence>
<keyword evidence="5" id="KW-0472">Membrane</keyword>
<dbReference type="SUPFAM" id="SSF55874">
    <property type="entry name" value="ATPase domain of HSP90 chaperone/DNA topoisomerase II/histidine kinase"/>
    <property type="match status" value="1"/>
</dbReference>
<reference evidence="7 8" key="1">
    <citation type="submission" date="2019-03" db="EMBL/GenBank/DDBJ databases">
        <title>Genomic Encyclopedia of Archaeal and Bacterial Type Strains, Phase II (KMG-II): from individual species to whole genera.</title>
        <authorList>
            <person name="Goeker M."/>
        </authorList>
    </citation>
    <scope>NUCLEOTIDE SEQUENCE [LARGE SCALE GENOMIC DNA]</scope>
    <source>
        <strain evidence="7 8">DSM 45499</strain>
    </source>
</reference>
<feature type="transmembrane region" description="Helical" evidence="5">
    <location>
        <begin position="85"/>
        <end position="113"/>
    </location>
</feature>
<dbReference type="RefSeq" id="WP_208297944.1">
    <property type="nucleotide sequence ID" value="NZ_SOCP01000019.1"/>
</dbReference>
<dbReference type="InterPro" id="IPR003594">
    <property type="entry name" value="HATPase_dom"/>
</dbReference>
<feature type="transmembrane region" description="Helical" evidence="5">
    <location>
        <begin position="125"/>
        <end position="143"/>
    </location>
</feature>
<dbReference type="InterPro" id="IPR005467">
    <property type="entry name" value="His_kinase_dom"/>
</dbReference>
<evidence type="ECO:0000313" key="8">
    <source>
        <dbReference type="Proteomes" id="UP000294927"/>
    </source>
</evidence>
<feature type="coiled-coil region" evidence="4">
    <location>
        <begin position="174"/>
        <end position="201"/>
    </location>
</feature>
<dbReference type="InterPro" id="IPR017205">
    <property type="entry name" value="Sig_transdc_His_kinase_ChrS"/>
</dbReference>
<evidence type="ECO:0000256" key="4">
    <source>
        <dbReference type="SAM" id="Coils"/>
    </source>
</evidence>
<dbReference type="EMBL" id="SOCP01000019">
    <property type="protein sequence ID" value="TDV41805.1"/>
    <property type="molecule type" value="Genomic_DNA"/>
</dbReference>
<evidence type="ECO:0000256" key="2">
    <source>
        <dbReference type="ARBA" id="ARBA00022777"/>
    </source>
</evidence>
<feature type="domain" description="Histidine kinase" evidence="6">
    <location>
        <begin position="317"/>
        <end position="401"/>
    </location>
</feature>
<evidence type="ECO:0000256" key="3">
    <source>
        <dbReference type="ARBA" id="ARBA00023012"/>
    </source>
</evidence>
<dbReference type="Gene3D" id="1.20.5.1930">
    <property type="match status" value="1"/>
</dbReference>
<keyword evidence="1" id="KW-0808">Transferase</keyword>
<feature type="transmembrane region" description="Helical" evidence="5">
    <location>
        <begin position="149"/>
        <end position="171"/>
    </location>
</feature>
<dbReference type="PROSITE" id="PS50109">
    <property type="entry name" value="HIS_KIN"/>
    <property type="match status" value="1"/>
</dbReference>